<evidence type="ECO:0000256" key="1">
    <source>
        <dbReference type="PROSITE-ProRule" id="PRU00339"/>
    </source>
</evidence>
<name>A0A839UWL7_9GAMM</name>
<accession>A0A839UWL7</accession>
<dbReference type="InterPro" id="IPR019734">
    <property type="entry name" value="TPR_rpt"/>
</dbReference>
<feature type="repeat" description="TPR" evidence="1">
    <location>
        <begin position="545"/>
        <end position="578"/>
    </location>
</feature>
<dbReference type="RefSeq" id="WP_183911248.1">
    <property type="nucleotide sequence ID" value="NZ_JACHXZ010000004.1"/>
</dbReference>
<dbReference type="Pfam" id="PF13174">
    <property type="entry name" value="TPR_6"/>
    <property type="match status" value="1"/>
</dbReference>
<dbReference type="Pfam" id="PF13432">
    <property type="entry name" value="TPR_16"/>
    <property type="match status" value="2"/>
</dbReference>
<keyword evidence="1" id="KW-0802">TPR repeat</keyword>
<dbReference type="Proteomes" id="UP000559987">
    <property type="component" value="Unassembled WGS sequence"/>
</dbReference>
<evidence type="ECO:0000313" key="3">
    <source>
        <dbReference type="Proteomes" id="UP000559987"/>
    </source>
</evidence>
<dbReference type="AlphaFoldDB" id="A0A839UWL7"/>
<dbReference type="PROSITE" id="PS50005">
    <property type="entry name" value="TPR"/>
    <property type="match status" value="1"/>
</dbReference>
<gene>
    <name evidence="2" type="ORF">FHS30_002970</name>
</gene>
<dbReference type="Gene3D" id="1.25.40.10">
    <property type="entry name" value="Tetratricopeptide repeat domain"/>
    <property type="match status" value="4"/>
</dbReference>
<keyword evidence="3" id="KW-1185">Reference proteome</keyword>
<dbReference type="SUPFAM" id="SSF48452">
    <property type="entry name" value="TPR-like"/>
    <property type="match status" value="2"/>
</dbReference>
<protein>
    <submittedName>
        <fullName evidence="2">TolA-binding protein</fullName>
    </submittedName>
</protein>
<sequence>MFDEDALIDDSPKLSALQPARLPEVKPLVADTELAVVQQRYQMALEVAEDERIKRDIYERLAELSMLRAEQKLLDGTEDPTPYFNDVIVQYEALLAITMDELYDPNKRQEAIYQLAKAHALVGNVEASNAVLGQLTEHHPEGSFVAEAQFRRAEAAFSAGNYVTAADRYQAVMDAGPHTPYYINATYMHGWSMFKRGWYAQSLDSFTTVLDRLLPPGADAASLTASNRNLLTDSLRIMAVTFSYLDGADTIENTYASKGKRHYHHLLYSALGELYLEKERYRDSADTYGHYVSNNALDQYSPAFSVRQIEVYGQGNFPSLILPAKEDYVRIYGYTSAYWSTLTDAERQPLRTHLHSYLDELASYEHASAQQAQIDIDKLKSSERAKLAPALQAKRSQHYAQAALWYSEFISTFPDDKKTPEMAFLMGEALFEADQLEAAFTAFEQVAYQYKDAIRGAEAGYSAILAATEMTGRATVDVADQQAWQDLKISSSLRFAQTYPKDARAAAVLTQAANELLAQGKPNDAIAAAIQVTQWQPQPDAALRKTAWLVLAQSYYDTTQFESAEYAYNQVLDLLPARDPQREDIKTRIAASVFKRAEQLIAAGSIALAVEQLIRVQALAPDSDIAISAQYDAASYLMDLERWQEAEELLLAFRRRYPNHALTPNITPKMVLIYERSENWSAAADELLKQARNSQDPALQQQSLYVAAEYYERDGNTKNAINYYREYAHNYPQPFSQNLEAQYKLSELYRVDGNKQNRDYWLRKIIETDRTAGDNRTDRSIYLAAMATSVRADDFYRTFEKIPLKLPLKQSLAKKKKALQDTLNLYQSLLKYGVAEYTTQASHRIGAIYSQLSRDLMDSQRPRGLDELELEQYEILLEEQAFPFEEQAIEIFEANAQRAWSGTYDEWVKHSFSELERLLPARYRKPEALMEYSDALH</sequence>
<proteinExistence type="predicted"/>
<dbReference type="SMART" id="SM00028">
    <property type="entry name" value="TPR"/>
    <property type="match status" value="6"/>
</dbReference>
<dbReference type="InterPro" id="IPR011990">
    <property type="entry name" value="TPR-like_helical_dom_sf"/>
</dbReference>
<evidence type="ECO:0000313" key="2">
    <source>
        <dbReference type="EMBL" id="MBB3169757.1"/>
    </source>
</evidence>
<comment type="caution">
    <text evidence="2">The sequence shown here is derived from an EMBL/GenBank/DDBJ whole genome shotgun (WGS) entry which is preliminary data.</text>
</comment>
<reference evidence="2 3" key="1">
    <citation type="submission" date="2020-08" db="EMBL/GenBank/DDBJ databases">
        <title>Genomic Encyclopedia of Type Strains, Phase III (KMG-III): the genomes of soil and plant-associated and newly described type strains.</title>
        <authorList>
            <person name="Whitman W."/>
        </authorList>
    </citation>
    <scope>NUCLEOTIDE SEQUENCE [LARGE SCALE GENOMIC DNA]</scope>
    <source>
        <strain evidence="2 3">CECT 8571</strain>
    </source>
</reference>
<dbReference type="EMBL" id="JACHXZ010000004">
    <property type="protein sequence ID" value="MBB3169757.1"/>
    <property type="molecule type" value="Genomic_DNA"/>
</dbReference>
<organism evidence="2 3">
    <name type="scientific">Simiduia aestuariiviva</name>
    <dbReference type="NCBI Taxonomy" id="1510459"/>
    <lineage>
        <taxon>Bacteria</taxon>
        <taxon>Pseudomonadati</taxon>
        <taxon>Pseudomonadota</taxon>
        <taxon>Gammaproteobacteria</taxon>
        <taxon>Cellvibrionales</taxon>
        <taxon>Cellvibrionaceae</taxon>
        <taxon>Simiduia</taxon>
    </lineage>
</organism>